<gene>
    <name evidence="1" type="ORF">EPI10_030490</name>
</gene>
<dbReference type="Proteomes" id="UP000325315">
    <property type="component" value="Unassembled WGS sequence"/>
</dbReference>
<dbReference type="PANTHER" id="PTHR24559:SF444">
    <property type="entry name" value="REVERSE TRANSCRIPTASE DOMAIN-CONTAINING PROTEIN"/>
    <property type="match status" value="1"/>
</dbReference>
<dbReference type="EMBL" id="SMMG02000001">
    <property type="protein sequence ID" value="KAA3486599.1"/>
    <property type="molecule type" value="Genomic_DNA"/>
</dbReference>
<keyword evidence="2" id="KW-1185">Reference proteome</keyword>
<sequence>MKLCIDYNQLNKLRVKDNDGFRLTNAFAAFMDLMNRVFQPHLDIFVVVFINDILIYSKTKSEHAQYLKTFSKCKFWLREVGIIGHVISADGIWVDPSKVSTIINLKAPKNVSEVCSFLGLTVESFINKSFNVESVLVRKEYVVYSDASLNRLGCDEKVIVYTSQQLKPHERNYPNDLE</sequence>
<dbReference type="InterPro" id="IPR043502">
    <property type="entry name" value="DNA/RNA_pol_sf"/>
</dbReference>
<accession>A0A5B6WXB0</accession>
<name>A0A5B6WXB0_9ROSI</name>
<evidence type="ECO:0000313" key="1">
    <source>
        <dbReference type="EMBL" id="KAA3486599.1"/>
    </source>
</evidence>
<organism evidence="1 2">
    <name type="scientific">Gossypium australe</name>
    <dbReference type="NCBI Taxonomy" id="47621"/>
    <lineage>
        <taxon>Eukaryota</taxon>
        <taxon>Viridiplantae</taxon>
        <taxon>Streptophyta</taxon>
        <taxon>Embryophyta</taxon>
        <taxon>Tracheophyta</taxon>
        <taxon>Spermatophyta</taxon>
        <taxon>Magnoliopsida</taxon>
        <taxon>eudicotyledons</taxon>
        <taxon>Gunneridae</taxon>
        <taxon>Pentapetalae</taxon>
        <taxon>rosids</taxon>
        <taxon>malvids</taxon>
        <taxon>Malvales</taxon>
        <taxon>Malvaceae</taxon>
        <taxon>Malvoideae</taxon>
        <taxon>Gossypium</taxon>
    </lineage>
</organism>
<comment type="caution">
    <text evidence="1">The sequence shown here is derived from an EMBL/GenBank/DDBJ whole genome shotgun (WGS) entry which is preliminary data.</text>
</comment>
<dbReference type="PANTHER" id="PTHR24559">
    <property type="entry name" value="TRANSPOSON TY3-I GAG-POL POLYPROTEIN"/>
    <property type="match status" value="1"/>
</dbReference>
<reference evidence="2" key="1">
    <citation type="journal article" date="2019" name="Plant Biotechnol. J.">
        <title>Genome sequencing of the Australian wild diploid species Gossypium australe highlights disease resistance and delayed gland morphogenesis.</title>
        <authorList>
            <person name="Cai Y."/>
            <person name="Cai X."/>
            <person name="Wang Q."/>
            <person name="Wang P."/>
            <person name="Zhang Y."/>
            <person name="Cai C."/>
            <person name="Xu Y."/>
            <person name="Wang K."/>
            <person name="Zhou Z."/>
            <person name="Wang C."/>
            <person name="Geng S."/>
            <person name="Li B."/>
            <person name="Dong Q."/>
            <person name="Hou Y."/>
            <person name="Wang H."/>
            <person name="Ai P."/>
            <person name="Liu Z."/>
            <person name="Yi F."/>
            <person name="Sun M."/>
            <person name="An G."/>
            <person name="Cheng J."/>
            <person name="Zhang Y."/>
            <person name="Shi Q."/>
            <person name="Xie Y."/>
            <person name="Shi X."/>
            <person name="Chang Y."/>
            <person name="Huang F."/>
            <person name="Chen Y."/>
            <person name="Hong S."/>
            <person name="Mi L."/>
            <person name="Sun Q."/>
            <person name="Zhang L."/>
            <person name="Zhou B."/>
            <person name="Peng R."/>
            <person name="Zhang X."/>
            <person name="Liu F."/>
        </authorList>
    </citation>
    <scope>NUCLEOTIDE SEQUENCE [LARGE SCALE GENOMIC DNA]</scope>
    <source>
        <strain evidence="2">cv. PA1801</strain>
    </source>
</reference>
<dbReference type="Gene3D" id="3.30.70.270">
    <property type="match status" value="1"/>
</dbReference>
<protein>
    <submittedName>
        <fullName evidence="1">DNA/RNA polymerase superfamily protein</fullName>
    </submittedName>
</protein>
<evidence type="ECO:0000313" key="2">
    <source>
        <dbReference type="Proteomes" id="UP000325315"/>
    </source>
</evidence>
<dbReference type="AlphaFoldDB" id="A0A5B6WXB0"/>
<dbReference type="OrthoDB" id="415724at2759"/>
<proteinExistence type="predicted"/>
<dbReference type="InterPro" id="IPR053134">
    <property type="entry name" value="RNA-dir_DNA_polymerase"/>
</dbReference>
<dbReference type="InterPro" id="IPR043128">
    <property type="entry name" value="Rev_trsase/Diguanyl_cyclase"/>
</dbReference>
<dbReference type="SUPFAM" id="SSF56672">
    <property type="entry name" value="DNA/RNA polymerases"/>
    <property type="match status" value="1"/>
</dbReference>